<dbReference type="STRING" id="796925.A0A137PGX5"/>
<dbReference type="PROSITE" id="PS50206">
    <property type="entry name" value="RHODANESE_3"/>
    <property type="match status" value="1"/>
</dbReference>
<gene>
    <name evidence="2" type="ORF">CONCODRAFT_67697</name>
</gene>
<name>A0A137PGX5_CONC2</name>
<reference evidence="2 3" key="1">
    <citation type="journal article" date="2015" name="Genome Biol. Evol.">
        <title>Phylogenomic analyses indicate that early fungi evolved digesting cell walls of algal ancestors of land plants.</title>
        <authorList>
            <person name="Chang Y."/>
            <person name="Wang S."/>
            <person name="Sekimoto S."/>
            <person name="Aerts A.L."/>
            <person name="Choi C."/>
            <person name="Clum A."/>
            <person name="LaButti K.M."/>
            <person name="Lindquist E.A."/>
            <person name="Yee Ngan C."/>
            <person name="Ohm R.A."/>
            <person name="Salamov A.A."/>
            <person name="Grigoriev I.V."/>
            <person name="Spatafora J.W."/>
            <person name="Berbee M.L."/>
        </authorList>
    </citation>
    <scope>NUCLEOTIDE SEQUENCE [LARGE SCALE GENOMIC DNA]</scope>
    <source>
        <strain evidence="2 3">NRRL 28638</strain>
    </source>
</reference>
<organism evidence="2 3">
    <name type="scientific">Conidiobolus coronatus (strain ATCC 28846 / CBS 209.66 / NRRL 28638)</name>
    <name type="common">Delacroixia coronata</name>
    <dbReference type="NCBI Taxonomy" id="796925"/>
    <lineage>
        <taxon>Eukaryota</taxon>
        <taxon>Fungi</taxon>
        <taxon>Fungi incertae sedis</taxon>
        <taxon>Zoopagomycota</taxon>
        <taxon>Entomophthoromycotina</taxon>
        <taxon>Entomophthoromycetes</taxon>
        <taxon>Entomophthorales</taxon>
        <taxon>Ancylistaceae</taxon>
        <taxon>Conidiobolus</taxon>
    </lineage>
</organism>
<dbReference type="GO" id="GO:0005737">
    <property type="term" value="C:cytoplasm"/>
    <property type="evidence" value="ECO:0007669"/>
    <property type="project" value="TreeGrafter"/>
</dbReference>
<dbReference type="SUPFAM" id="SSF52821">
    <property type="entry name" value="Rhodanese/Cell cycle control phosphatase"/>
    <property type="match status" value="1"/>
</dbReference>
<accession>A0A137PGX5</accession>
<evidence type="ECO:0000259" key="1">
    <source>
        <dbReference type="PROSITE" id="PS50206"/>
    </source>
</evidence>
<dbReference type="Proteomes" id="UP000070444">
    <property type="component" value="Unassembled WGS sequence"/>
</dbReference>
<dbReference type="GO" id="GO:0005634">
    <property type="term" value="C:nucleus"/>
    <property type="evidence" value="ECO:0007669"/>
    <property type="project" value="TreeGrafter"/>
</dbReference>
<dbReference type="EMBL" id="KQ964426">
    <property type="protein sequence ID" value="KXN74254.1"/>
    <property type="molecule type" value="Genomic_DNA"/>
</dbReference>
<feature type="domain" description="Rhodanese" evidence="1">
    <location>
        <begin position="23"/>
        <end position="122"/>
    </location>
</feature>
<dbReference type="OrthoDB" id="102559at2759"/>
<dbReference type="InterPro" id="IPR001763">
    <property type="entry name" value="Rhodanese-like_dom"/>
</dbReference>
<dbReference type="InterPro" id="IPR036873">
    <property type="entry name" value="Rhodanese-like_dom_sf"/>
</dbReference>
<evidence type="ECO:0000313" key="2">
    <source>
        <dbReference type="EMBL" id="KXN74254.1"/>
    </source>
</evidence>
<dbReference type="Pfam" id="PF00581">
    <property type="entry name" value="Rhodanese"/>
    <property type="match status" value="1"/>
</dbReference>
<dbReference type="PANTHER" id="PTHR10828:SF38">
    <property type="entry name" value="ARSENICAL-RESISTANCE PROTEIN 2-RELATED"/>
    <property type="match status" value="1"/>
</dbReference>
<proteinExistence type="predicted"/>
<evidence type="ECO:0000313" key="3">
    <source>
        <dbReference type="Proteomes" id="UP000070444"/>
    </source>
</evidence>
<dbReference type="Gene3D" id="3.40.250.10">
    <property type="entry name" value="Rhodanese-like domain"/>
    <property type="match status" value="1"/>
</dbReference>
<dbReference type="GO" id="GO:0004725">
    <property type="term" value="F:protein tyrosine phosphatase activity"/>
    <property type="evidence" value="ECO:0007669"/>
    <property type="project" value="TreeGrafter"/>
</dbReference>
<sequence length="141" mass="16128">MSEIKLISTEQLANLILDDSKLVGKDFVVIDVRDNSRAYGYIVNSINVFANIFEEDMSALIEELKDVKQVIFHCNRSRSSGPKSAKLYQEALLSKLPETTQEVCVLEGGFAKFQLEYHANDKLVISHQNNYWEEFLKKNPL</sequence>
<keyword evidence="3" id="KW-1185">Reference proteome</keyword>
<dbReference type="PANTHER" id="PTHR10828">
    <property type="entry name" value="M-PHASE INDUCER PHOSPHATASE DUAL SPECIFICITY PHOSPHATASE CDC25"/>
    <property type="match status" value="1"/>
</dbReference>
<dbReference type="OMA" id="LEYHAND"/>
<dbReference type="SMART" id="SM00450">
    <property type="entry name" value="RHOD"/>
    <property type="match status" value="1"/>
</dbReference>
<protein>
    <submittedName>
        <fullName evidence="2">Rhodanese-like protein</fullName>
    </submittedName>
</protein>
<dbReference type="AlphaFoldDB" id="A0A137PGX5"/>